<proteinExistence type="predicted"/>
<dbReference type="EMBL" id="WAIE01000002">
    <property type="protein sequence ID" value="KAB1442403.1"/>
    <property type="molecule type" value="Genomic_DNA"/>
</dbReference>
<name>A0A6N6N3K7_9BACT</name>
<protein>
    <submittedName>
        <fullName evidence="1">Uncharacterized protein</fullName>
    </submittedName>
</protein>
<evidence type="ECO:0000313" key="2">
    <source>
        <dbReference type="Proteomes" id="UP000438699"/>
    </source>
</evidence>
<reference evidence="1 2" key="1">
    <citation type="journal article" date="2017" name="Int. J. Syst. Evol. Microbiol.">
        <title>Desulfovibrio senegalensis sp. nov., a mesophilic sulfate reducer isolated from marine sediment.</title>
        <authorList>
            <person name="Thioye A."/>
            <person name="Gam Z.B.A."/>
            <person name="Mbengue M."/>
            <person name="Cayol J.L."/>
            <person name="Joseph-Bartoli M."/>
            <person name="Toure-Kane C."/>
            <person name="Labat M."/>
        </authorList>
    </citation>
    <scope>NUCLEOTIDE SEQUENCE [LARGE SCALE GENOMIC DNA]</scope>
    <source>
        <strain evidence="1 2">DSM 101509</strain>
    </source>
</reference>
<dbReference type="AlphaFoldDB" id="A0A6N6N3K7"/>
<keyword evidence="2" id="KW-1185">Reference proteome</keyword>
<dbReference type="Proteomes" id="UP000438699">
    <property type="component" value="Unassembled WGS sequence"/>
</dbReference>
<gene>
    <name evidence="1" type="ORF">F8A88_08140</name>
</gene>
<sequence length="173" mass="19456">MSGYTVKPLEAKPVFDFWQYAEMSGESRVDHELIEQFGPLWDEWIGHLKAYHLEDEDGHASFLLVYLEREVDDAVDKLWDESPANGLAYHNLAICMVMSAAGSLVPELGEGRCAPLPRAGEGVREAMKEKDVEWTDDNAINRKFAVFTPYPYNGGCEICIMSDTCPNSSVPRH</sequence>
<accession>A0A6N6N3K7</accession>
<evidence type="ECO:0000313" key="1">
    <source>
        <dbReference type="EMBL" id="KAB1442403.1"/>
    </source>
</evidence>
<dbReference type="OrthoDB" id="5453322at2"/>
<dbReference type="RefSeq" id="WP_151150624.1">
    <property type="nucleotide sequence ID" value="NZ_WAIE01000002.1"/>
</dbReference>
<comment type="caution">
    <text evidence="1">The sequence shown here is derived from an EMBL/GenBank/DDBJ whole genome shotgun (WGS) entry which is preliminary data.</text>
</comment>
<organism evidence="1 2">
    <name type="scientific">Pseudodesulfovibrio senegalensis</name>
    <dbReference type="NCBI Taxonomy" id="1721087"/>
    <lineage>
        <taxon>Bacteria</taxon>
        <taxon>Pseudomonadati</taxon>
        <taxon>Thermodesulfobacteriota</taxon>
        <taxon>Desulfovibrionia</taxon>
        <taxon>Desulfovibrionales</taxon>
        <taxon>Desulfovibrionaceae</taxon>
    </lineage>
</organism>